<protein>
    <submittedName>
        <fullName evidence="2">Putative extracellular protein CSOL_073</fullName>
    </submittedName>
</protein>
<dbReference type="InterPro" id="IPR036716">
    <property type="entry name" value="Pest_crys_N_sf"/>
</dbReference>
<sequence>MRAVILALGLMTLSLALSNKNSVQGSFLPDPLNDIENFINNTVLHLKGTPSVQPVVGHVTLTLRLNGPNYPLSAEQQSILVDVVEQLLYSETVIGEVSTISLASMLSSPVADYVEGNASTASTTALVALAPLLEEHTGDVASAFEFVTQNGILSDALMSSTALINAPSTLFLDYAFTEGAYSQPGPISIEPGFTPVPPNNEDIMAAEIREITRSFAHLPLLPVNTSTLDAAISSFPGPEVADANVTIQSVQKTAETAALETIASLQAQLAALQAVNVSALSEDDSADHDQDIMVVQMLLDDEEAYIASVRSYLPLPAQDPDGDGYLEADLALPLTGRRLQQGTPSTSAVLGRVNNAVTSNLQKLINAKFNAKFGEELARGIAKGVVSGTLSKIPIPIVGDVLNNIFSSLIDPPPEEPCDINCTWDALKARAKDLVRGLLRTEYQDNLTGELRSIRATYDQVKTYDKLTSCAGGAAKTRGEQYGVRVTQLDGVLVGAEGRYLPQVRNKTPDFSKDAGAYLNFLVGMGTLRLMLLTKLALNFEATYCSPPSEALASNNVQSLSTAAKTYTAAIAAARQIARDQRRASVSISPANCAPCREPGANANFLYRDFDISVDVKDPFINEGAVVKHFQKCVNIHLSEGQLVRNRGFGSRRYSGRNFDAACKRAQAQVLQNVRAQQEKVYQEYDKQLDDYLKPTLLWRQAHDPFATS</sequence>
<reference evidence="2" key="1">
    <citation type="journal article" date="2020" name="Microb. Ecol.">
        <title>The Under-explored Extracellular Proteome of Aero-Terrestrial Microalgae Provides Clues on Different Mechanisms of Desiccation Tolerance in Non-Model Organisms.</title>
        <authorList>
            <person name="Gonzalez-Hourcade M."/>
            <person name="Del Campo E.M."/>
            <person name="Casano L.M."/>
        </authorList>
    </citation>
    <scope>NUCLEOTIDE SEQUENCE</scope>
    <source>
        <strain evidence="2">SAG 216-12</strain>
    </source>
</reference>
<evidence type="ECO:0000256" key="1">
    <source>
        <dbReference type="SAM" id="SignalP"/>
    </source>
</evidence>
<accession>A0A7L9QE83</accession>
<dbReference type="Gene3D" id="1.20.190.10">
    <property type="entry name" value="Pesticidal crystal protein, N-terminal domain"/>
    <property type="match status" value="1"/>
</dbReference>
<dbReference type="AlphaFoldDB" id="A0A7L9QE83"/>
<feature type="signal peptide" evidence="1">
    <location>
        <begin position="1"/>
        <end position="18"/>
    </location>
</feature>
<evidence type="ECO:0000313" key="2">
    <source>
        <dbReference type="EMBL" id="QOL01150.1"/>
    </source>
</evidence>
<feature type="chain" id="PRO_5029613048" evidence="1">
    <location>
        <begin position="19"/>
        <end position="709"/>
    </location>
</feature>
<proteinExistence type="evidence at transcript level"/>
<dbReference type="GO" id="GO:0090729">
    <property type="term" value="F:toxin activity"/>
    <property type="evidence" value="ECO:0007669"/>
    <property type="project" value="InterPro"/>
</dbReference>
<dbReference type="EMBL" id="MT438903">
    <property type="protein sequence ID" value="QOL01150.1"/>
    <property type="molecule type" value="mRNA"/>
</dbReference>
<keyword evidence="1" id="KW-0732">Signal</keyword>
<organism evidence="2">
    <name type="scientific">Pseudococcomyxa simplex</name>
    <dbReference type="NCBI Taxonomy" id="464287"/>
    <lineage>
        <taxon>Eukaryota</taxon>
        <taxon>Viridiplantae</taxon>
        <taxon>Chlorophyta</taxon>
        <taxon>core chlorophytes</taxon>
        <taxon>Trebouxiophyceae</taxon>
        <taxon>Chlorellales</taxon>
        <taxon>Oocystaceae</taxon>
        <taxon>Pseudococcomyxa</taxon>
    </lineage>
</organism>
<name>A0A7L9QE83_9CHLO</name>